<dbReference type="InterPro" id="IPR000629">
    <property type="entry name" value="RNA-helicase_DEAD-box_CS"/>
</dbReference>
<dbReference type="Pfam" id="PF00270">
    <property type="entry name" value="DEAD"/>
    <property type="match status" value="1"/>
</dbReference>
<dbReference type="SMART" id="SM00490">
    <property type="entry name" value="HELICc"/>
    <property type="match status" value="1"/>
</dbReference>
<dbReference type="InterPro" id="IPR050079">
    <property type="entry name" value="DEAD_box_RNA_helicase"/>
</dbReference>
<gene>
    <name evidence="9" type="ORF">L2725_16340</name>
</gene>
<dbReference type="InterPro" id="IPR014001">
    <property type="entry name" value="Helicase_ATP-bd"/>
</dbReference>
<dbReference type="SUPFAM" id="SSF52540">
    <property type="entry name" value="P-loop containing nucleoside triphosphate hydrolases"/>
    <property type="match status" value="1"/>
</dbReference>
<dbReference type="InterPro" id="IPR027417">
    <property type="entry name" value="P-loop_NTPase"/>
</dbReference>
<evidence type="ECO:0000313" key="9">
    <source>
        <dbReference type="EMBL" id="MCL2915325.1"/>
    </source>
</evidence>
<keyword evidence="3 6" id="KW-0347">Helicase</keyword>
<dbReference type="CDD" id="cd00268">
    <property type="entry name" value="DEADc"/>
    <property type="match status" value="1"/>
</dbReference>
<dbReference type="PROSITE" id="PS00039">
    <property type="entry name" value="DEAD_ATP_HELICASE"/>
    <property type="match status" value="1"/>
</dbReference>
<keyword evidence="10" id="KW-1185">Reference proteome</keyword>
<evidence type="ECO:0000259" key="8">
    <source>
        <dbReference type="PROSITE" id="PS51194"/>
    </source>
</evidence>
<dbReference type="PROSITE" id="PS51192">
    <property type="entry name" value="HELICASE_ATP_BIND_1"/>
    <property type="match status" value="1"/>
</dbReference>
<evidence type="ECO:0000256" key="4">
    <source>
        <dbReference type="ARBA" id="ARBA00022840"/>
    </source>
</evidence>
<reference evidence="9 10" key="1">
    <citation type="submission" date="2022-01" db="EMBL/GenBank/DDBJ databases">
        <title>Whole genome-based taxonomy of the Shewanellaceae.</title>
        <authorList>
            <person name="Martin-Rodriguez A.J."/>
        </authorList>
    </citation>
    <scope>NUCLEOTIDE SEQUENCE [LARGE SCALE GENOMIC DNA]</scope>
    <source>
        <strain evidence="9 10">DSM 21332</strain>
    </source>
</reference>
<dbReference type="RefSeq" id="WP_249249915.1">
    <property type="nucleotide sequence ID" value="NZ_JAKIKT010000007.1"/>
</dbReference>
<accession>A0ABT0NB15</accession>
<proteinExistence type="inferred from homology"/>
<keyword evidence="2 6" id="KW-0378">Hydrolase</keyword>
<dbReference type="PANTHER" id="PTHR47959:SF13">
    <property type="entry name" value="ATP-DEPENDENT RNA HELICASE RHLE"/>
    <property type="match status" value="1"/>
</dbReference>
<evidence type="ECO:0000259" key="7">
    <source>
        <dbReference type="PROSITE" id="PS51192"/>
    </source>
</evidence>
<comment type="similarity">
    <text evidence="5 6">Belongs to the DEAD box helicase family.</text>
</comment>
<name>A0ABT0NB15_9GAMM</name>
<evidence type="ECO:0000256" key="3">
    <source>
        <dbReference type="ARBA" id="ARBA00022806"/>
    </source>
</evidence>
<dbReference type="CDD" id="cd18787">
    <property type="entry name" value="SF2_C_DEAD"/>
    <property type="match status" value="1"/>
</dbReference>
<dbReference type="PROSITE" id="PS51194">
    <property type="entry name" value="HELICASE_CTER"/>
    <property type="match status" value="1"/>
</dbReference>
<dbReference type="PANTHER" id="PTHR47959">
    <property type="entry name" value="ATP-DEPENDENT RNA HELICASE RHLE-RELATED"/>
    <property type="match status" value="1"/>
</dbReference>
<dbReference type="InterPro" id="IPR011545">
    <property type="entry name" value="DEAD/DEAH_box_helicase_dom"/>
</dbReference>
<keyword evidence="4 6" id="KW-0067">ATP-binding</keyword>
<dbReference type="GO" id="GO:0004386">
    <property type="term" value="F:helicase activity"/>
    <property type="evidence" value="ECO:0007669"/>
    <property type="project" value="UniProtKB-KW"/>
</dbReference>
<dbReference type="Pfam" id="PF00271">
    <property type="entry name" value="Helicase_C"/>
    <property type="match status" value="1"/>
</dbReference>
<dbReference type="EMBL" id="JAKIKT010000007">
    <property type="protein sequence ID" value="MCL2915325.1"/>
    <property type="molecule type" value="Genomic_DNA"/>
</dbReference>
<feature type="domain" description="Helicase ATP-binding" evidence="7">
    <location>
        <begin position="37"/>
        <end position="214"/>
    </location>
</feature>
<evidence type="ECO:0000256" key="2">
    <source>
        <dbReference type="ARBA" id="ARBA00022801"/>
    </source>
</evidence>
<sequence length="401" mass="44083">MSDNTASFSSLGLIEPLTRQLETLGYDAPKGVQQVSVPALLKGCDVKVKANTGSGKTAAFALPLLQRLYMTPPAGRGRKVRALVLSPSRELAMQVGESIRSYGALLQPKLKVVTVFGGVSVNPQMIALRGGADILVATPGRLLDLISKNAVKLNQLETLILDEADKLLSLGFSDELAKVFSLLPNQRQTALFSATFGDEVSALASKVLRQPMDIALEESTDKADIEQRVFEVAQERKTQLLINLIKQHNWRQLLVFANARQTCNRLQQKLQRAGIKTQVFHGDKSQGNRVSVLNDFRQGKLQILIATDIAARGLDIDKLPAVVNYELPRSPADYVHRIGRTGRAGESGQAISLICPDEFHHFRVIEKKHKLRLQREQFPGFELPAAATNVSKDKKTPQQKG</sequence>
<keyword evidence="1 6" id="KW-0547">Nucleotide-binding</keyword>
<dbReference type="InterPro" id="IPR001650">
    <property type="entry name" value="Helicase_C-like"/>
</dbReference>
<evidence type="ECO:0000313" key="10">
    <source>
        <dbReference type="Proteomes" id="UP001202831"/>
    </source>
</evidence>
<dbReference type="Gene3D" id="3.40.50.300">
    <property type="entry name" value="P-loop containing nucleotide triphosphate hydrolases"/>
    <property type="match status" value="2"/>
</dbReference>
<comment type="caution">
    <text evidence="9">The sequence shown here is derived from an EMBL/GenBank/DDBJ whole genome shotgun (WGS) entry which is preliminary data.</text>
</comment>
<dbReference type="Proteomes" id="UP001202831">
    <property type="component" value="Unassembled WGS sequence"/>
</dbReference>
<evidence type="ECO:0000256" key="5">
    <source>
        <dbReference type="ARBA" id="ARBA00038437"/>
    </source>
</evidence>
<feature type="domain" description="Helicase C-terminal" evidence="8">
    <location>
        <begin position="224"/>
        <end position="391"/>
    </location>
</feature>
<evidence type="ECO:0000256" key="1">
    <source>
        <dbReference type="ARBA" id="ARBA00022741"/>
    </source>
</evidence>
<protein>
    <submittedName>
        <fullName evidence="9">DEAD/DEAH box helicase</fullName>
    </submittedName>
</protein>
<dbReference type="InterPro" id="IPR044742">
    <property type="entry name" value="DEAD/DEAH_RhlB"/>
</dbReference>
<organism evidence="9 10">
    <name type="scientific">Shewanella corallii</name>
    <dbReference type="NCBI Taxonomy" id="560080"/>
    <lineage>
        <taxon>Bacteria</taxon>
        <taxon>Pseudomonadati</taxon>
        <taxon>Pseudomonadota</taxon>
        <taxon>Gammaproteobacteria</taxon>
        <taxon>Alteromonadales</taxon>
        <taxon>Shewanellaceae</taxon>
        <taxon>Shewanella</taxon>
    </lineage>
</organism>
<evidence type="ECO:0000256" key="6">
    <source>
        <dbReference type="RuleBase" id="RU000492"/>
    </source>
</evidence>
<dbReference type="SMART" id="SM00487">
    <property type="entry name" value="DEXDc"/>
    <property type="match status" value="1"/>
</dbReference>